<accession>A0A5S9IU86</accession>
<sequence>MKMRIYITMSIVVFVLSCSQINITLERDAEGNLVPQNTAQEKNKFDGFLKKYDANEPQKNNEEMAKRFATPDYRDKLSFAGEGSKFFSEVVNELQLNAQQRKRLNNKGMVISTKRRATFVEIYYDIYQKHLPVFITSDSILYALQRSYVTMLKNLERNLFTPAIVSTLKESQALLKEQAANVSSSSLQNYKDVDLYLTVAQNLFLEGKPTNLRVYPVVASEEKVREILSRIDGLGMETPHTGRVTSIYGGKRFVDYSQFRVRGHYREEGLQGYFRGMMWLGRADCGMILSQANGVNVDPERELRNMVLISQLFTQSPSWKDFKLVDTLLSYLVGDSDNIKIETVVSLLKDHGIKGLGDTRAEHWIAFREDVAKLSQQRINSQALVSDPKSAQREQHPQLFQIFGQRFVIDSFILSNVVYDKIVFQGKKQQRRIPKGLDVMAALGNSEAVSLLQPEMKTWNYTANMLALNELVEGFDDDYWQKSFYNNMLDNLRILDKDVSKDQRYPQVMQTQDWQRKQLVSQLGTWTEMRHNNVLYVKQSYGSISCEYPQGYVEPYPEFYRNLKVYCKSLHSSLSLAKNLVDEQYSYMMNAQIKYFDHFAQTMETLEKIAKKQLSSQPLDENEQSFLKKVVEKAFLGCGGPKTYDGWYCKLYYGGSYDWEPSVTDVHTDPDSQQIVHVATGDAQYCAIVIDNENDLCTYAGPVYSYYEFTAEKRWQDEEWQEQLSSKDVDSSQYLPDWLK</sequence>
<dbReference type="Pfam" id="PF11369">
    <property type="entry name" value="DUF3160"/>
    <property type="match status" value="1"/>
</dbReference>
<protein>
    <recommendedName>
        <fullName evidence="3">DUF3160 domain-containing protein</fullName>
    </recommendedName>
</protein>
<dbReference type="OrthoDB" id="222260at2"/>
<evidence type="ECO:0000313" key="2">
    <source>
        <dbReference type="Proteomes" id="UP000326354"/>
    </source>
</evidence>
<dbReference type="Proteomes" id="UP000326354">
    <property type="component" value="Chromosome"/>
</dbReference>
<dbReference type="EMBL" id="AP019860">
    <property type="protein sequence ID" value="BBM88219.1"/>
    <property type="molecule type" value="Genomic_DNA"/>
</dbReference>
<dbReference type="PROSITE" id="PS51257">
    <property type="entry name" value="PROKAR_LIPOPROTEIN"/>
    <property type="match status" value="1"/>
</dbReference>
<proteinExistence type="predicted"/>
<organism evidence="1 2">
    <name type="scientific">Uabimicrobium amorphum</name>
    <dbReference type="NCBI Taxonomy" id="2596890"/>
    <lineage>
        <taxon>Bacteria</taxon>
        <taxon>Pseudomonadati</taxon>
        <taxon>Planctomycetota</taxon>
        <taxon>Candidatus Uabimicrobiia</taxon>
        <taxon>Candidatus Uabimicrobiales</taxon>
        <taxon>Candidatus Uabimicrobiaceae</taxon>
        <taxon>Candidatus Uabimicrobium</taxon>
    </lineage>
</organism>
<dbReference type="InterPro" id="IPR022601">
    <property type="entry name" value="DUF3160"/>
</dbReference>
<reference evidence="1 2" key="1">
    <citation type="submission" date="2019-08" db="EMBL/GenBank/DDBJ databases">
        <title>Complete genome sequence of Candidatus Uab amorphum.</title>
        <authorList>
            <person name="Shiratori T."/>
            <person name="Suzuki S."/>
            <person name="Kakizawa Y."/>
            <person name="Ishida K."/>
        </authorList>
    </citation>
    <scope>NUCLEOTIDE SEQUENCE [LARGE SCALE GENOMIC DNA]</scope>
    <source>
        <strain evidence="1 2">SRT547</strain>
    </source>
</reference>
<evidence type="ECO:0000313" key="1">
    <source>
        <dbReference type="EMBL" id="BBM88219.1"/>
    </source>
</evidence>
<gene>
    <name evidence="1" type="ORF">UABAM_06640</name>
</gene>
<keyword evidence="2" id="KW-1185">Reference proteome</keyword>
<dbReference type="KEGG" id="uam:UABAM_06640"/>
<evidence type="ECO:0008006" key="3">
    <source>
        <dbReference type="Google" id="ProtNLM"/>
    </source>
</evidence>
<dbReference type="RefSeq" id="WP_152021841.1">
    <property type="nucleotide sequence ID" value="NZ_AP019860.1"/>
</dbReference>
<dbReference type="AlphaFoldDB" id="A0A5S9IU86"/>
<name>A0A5S9IU86_UABAM</name>
<dbReference type="SMART" id="SM01325">
    <property type="entry name" value="DUF3160"/>
    <property type="match status" value="1"/>
</dbReference>